<reference evidence="1" key="2">
    <citation type="journal article" date="2015" name="Data Brief">
        <title>Shoot transcriptome of the giant reed, Arundo donax.</title>
        <authorList>
            <person name="Barrero R.A."/>
            <person name="Guerrero F.D."/>
            <person name="Moolhuijzen P."/>
            <person name="Goolsby J.A."/>
            <person name="Tidwell J."/>
            <person name="Bellgard S.E."/>
            <person name="Bellgard M.I."/>
        </authorList>
    </citation>
    <scope>NUCLEOTIDE SEQUENCE</scope>
    <source>
        <tissue evidence="1">Shoot tissue taken approximately 20 cm above the soil surface</tissue>
    </source>
</reference>
<reference evidence="1" key="1">
    <citation type="submission" date="2014-09" db="EMBL/GenBank/DDBJ databases">
        <authorList>
            <person name="Magalhaes I.L.F."/>
            <person name="Oliveira U."/>
            <person name="Santos F.R."/>
            <person name="Vidigal T.H.D.A."/>
            <person name="Brescovit A.D."/>
            <person name="Santos A.J."/>
        </authorList>
    </citation>
    <scope>NUCLEOTIDE SEQUENCE</scope>
    <source>
        <tissue evidence="1">Shoot tissue taken approximately 20 cm above the soil surface</tissue>
    </source>
</reference>
<protein>
    <submittedName>
        <fullName evidence="1">Uncharacterized protein</fullName>
    </submittedName>
</protein>
<name>A0A0A9DL92_ARUDO</name>
<evidence type="ECO:0000313" key="1">
    <source>
        <dbReference type="EMBL" id="JAD86435.1"/>
    </source>
</evidence>
<proteinExistence type="predicted"/>
<sequence>MGLKEHHLKCKENLRCVQHVLSSCGMQCLQLNISLGFARCCALWRRRGHTSCCPPHEPVHRPPPV</sequence>
<organism evidence="1">
    <name type="scientific">Arundo donax</name>
    <name type="common">Giant reed</name>
    <name type="synonym">Donax arundinaceus</name>
    <dbReference type="NCBI Taxonomy" id="35708"/>
    <lineage>
        <taxon>Eukaryota</taxon>
        <taxon>Viridiplantae</taxon>
        <taxon>Streptophyta</taxon>
        <taxon>Embryophyta</taxon>
        <taxon>Tracheophyta</taxon>
        <taxon>Spermatophyta</taxon>
        <taxon>Magnoliopsida</taxon>
        <taxon>Liliopsida</taxon>
        <taxon>Poales</taxon>
        <taxon>Poaceae</taxon>
        <taxon>PACMAD clade</taxon>
        <taxon>Arundinoideae</taxon>
        <taxon>Arundineae</taxon>
        <taxon>Arundo</taxon>
    </lineage>
</organism>
<dbReference type="AlphaFoldDB" id="A0A0A9DL92"/>
<accession>A0A0A9DL92</accession>
<dbReference type="EMBL" id="GBRH01211460">
    <property type="protein sequence ID" value="JAD86435.1"/>
    <property type="molecule type" value="Transcribed_RNA"/>
</dbReference>